<dbReference type="PANTHER" id="PTHR46481:SF10">
    <property type="entry name" value="ZINC FINGER BED DOMAIN-CONTAINING PROTEIN 39"/>
    <property type="match status" value="1"/>
</dbReference>
<evidence type="ECO:0000256" key="2">
    <source>
        <dbReference type="ARBA" id="ARBA00022723"/>
    </source>
</evidence>
<dbReference type="EMBL" id="AVOT02136731">
    <property type="protein sequence ID" value="MBW0590050.1"/>
    <property type="molecule type" value="Genomic_DNA"/>
</dbReference>
<keyword evidence="8" id="KW-1185">Reference proteome</keyword>
<reference evidence="7" key="1">
    <citation type="submission" date="2021-03" db="EMBL/GenBank/DDBJ databases">
        <title>Draft genome sequence of rust myrtle Austropuccinia psidii MF-1, a brazilian biotype.</title>
        <authorList>
            <person name="Quecine M.C."/>
            <person name="Pachon D.M.R."/>
            <person name="Bonatelli M.L."/>
            <person name="Correr F.H."/>
            <person name="Franceschini L.M."/>
            <person name="Leite T.F."/>
            <person name="Margarido G.R.A."/>
            <person name="Almeida C.A."/>
            <person name="Ferrarezi J.A."/>
            <person name="Labate C.A."/>
        </authorList>
    </citation>
    <scope>NUCLEOTIDE SEQUENCE</scope>
    <source>
        <strain evidence="7">MF-1</strain>
    </source>
</reference>
<organism evidence="7 8">
    <name type="scientific">Austropuccinia psidii MF-1</name>
    <dbReference type="NCBI Taxonomy" id="1389203"/>
    <lineage>
        <taxon>Eukaryota</taxon>
        <taxon>Fungi</taxon>
        <taxon>Dikarya</taxon>
        <taxon>Basidiomycota</taxon>
        <taxon>Pucciniomycotina</taxon>
        <taxon>Pucciniomycetes</taxon>
        <taxon>Pucciniales</taxon>
        <taxon>Sphaerophragmiaceae</taxon>
        <taxon>Austropuccinia</taxon>
    </lineage>
</organism>
<evidence type="ECO:0000313" key="8">
    <source>
        <dbReference type="Proteomes" id="UP000765509"/>
    </source>
</evidence>
<dbReference type="InterPro" id="IPR008906">
    <property type="entry name" value="HATC_C_dom"/>
</dbReference>
<sequence>PTLETQDRAPTLSLIEREGPNDDLEGDSTELATVVRPPGNRTIVKQLRDLCSHIRGSTKQRELFIQARNKTRDPKLLPISIPMTRWNYFLLQIRRAHKLKLSIQIYTNKPPASKYELSEETWCAMEYMEPILSMFEQACNIFQSNNPTKHLVLPYYHVILNRLIHYAELGINTDRSQHIIGRLLDECHGIMVQTGFTEEDSMIQPPSNDASDQESIDLLKHFNQTPLVASYNVNNPQGDEVILYIQNLHPITKGEHILDYWKRQIVAGNFPNLGRLAQKYLSIHASSAVVERVFSHSGRLKCPTRASLGSRTIAHLTCLKEWLNSGPV</sequence>
<feature type="non-terminal residue" evidence="7">
    <location>
        <position position="1"/>
    </location>
</feature>
<dbReference type="PANTHER" id="PTHR46481">
    <property type="entry name" value="ZINC FINGER BED DOMAIN-CONTAINING PROTEIN 4"/>
    <property type="match status" value="1"/>
</dbReference>
<keyword evidence="3" id="KW-0863">Zinc-finger</keyword>
<evidence type="ECO:0000313" key="7">
    <source>
        <dbReference type="EMBL" id="MBW0590050.1"/>
    </source>
</evidence>
<dbReference type="OrthoDB" id="7851199at2759"/>
<dbReference type="AlphaFoldDB" id="A0A9Q3L2I8"/>
<feature type="domain" description="HAT C-terminal dimerisation" evidence="6">
    <location>
        <begin position="254"/>
        <end position="323"/>
    </location>
</feature>
<dbReference type="GO" id="GO:0046983">
    <property type="term" value="F:protein dimerization activity"/>
    <property type="evidence" value="ECO:0007669"/>
    <property type="project" value="InterPro"/>
</dbReference>
<proteinExistence type="predicted"/>
<comment type="caution">
    <text evidence="7">The sequence shown here is derived from an EMBL/GenBank/DDBJ whole genome shotgun (WGS) entry which is preliminary data.</text>
</comment>
<dbReference type="GO" id="GO:0005634">
    <property type="term" value="C:nucleus"/>
    <property type="evidence" value="ECO:0007669"/>
    <property type="project" value="UniProtKB-SubCell"/>
</dbReference>
<evidence type="ECO:0000256" key="4">
    <source>
        <dbReference type="ARBA" id="ARBA00022833"/>
    </source>
</evidence>
<name>A0A9Q3L2I8_9BASI</name>
<comment type="subcellular location">
    <subcellularLocation>
        <location evidence="1">Nucleus</location>
    </subcellularLocation>
</comment>
<dbReference type="InterPro" id="IPR012337">
    <property type="entry name" value="RNaseH-like_sf"/>
</dbReference>
<evidence type="ECO:0000259" key="6">
    <source>
        <dbReference type="Pfam" id="PF05699"/>
    </source>
</evidence>
<dbReference type="InterPro" id="IPR052035">
    <property type="entry name" value="ZnF_BED_domain_contain"/>
</dbReference>
<dbReference type="Pfam" id="PF05699">
    <property type="entry name" value="Dimer_Tnp_hAT"/>
    <property type="match status" value="1"/>
</dbReference>
<dbReference type="Proteomes" id="UP000765509">
    <property type="component" value="Unassembled WGS sequence"/>
</dbReference>
<evidence type="ECO:0000256" key="5">
    <source>
        <dbReference type="ARBA" id="ARBA00023242"/>
    </source>
</evidence>
<keyword evidence="5" id="KW-0539">Nucleus</keyword>
<evidence type="ECO:0000256" key="3">
    <source>
        <dbReference type="ARBA" id="ARBA00022771"/>
    </source>
</evidence>
<gene>
    <name evidence="7" type="ORF">O181_129765</name>
</gene>
<dbReference type="SUPFAM" id="SSF53098">
    <property type="entry name" value="Ribonuclease H-like"/>
    <property type="match status" value="1"/>
</dbReference>
<evidence type="ECO:0000256" key="1">
    <source>
        <dbReference type="ARBA" id="ARBA00004123"/>
    </source>
</evidence>
<dbReference type="GO" id="GO:0008270">
    <property type="term" value="F:zinc ion binding"/>
    <property type="evidence" value="ECO:0007669"/>
    <property type="project" value="UniProtKB-KW"/>
</dbReference>
<keyword evidence="2" id="KW-0479">Metal-binding</keyword>
<protein>
    <recommendedName>
        <fullName evidence="6">HAT C-terminal dimerisation domain-containing protein</fullName>
    </recommendedName>
</protein>
<accession>A0A9Q3L2I8</accession>
<keyword evidence="4" id="KW-0862">Zinc</keyword>